<dbReference type="EMBL" id="QXFZ01000661">
    <property type="protein sequence ID" value="KAE9108774.1"/>
    <property type="molecule type" value="Genomic_DNA"/>
</dbReference>
<name>A0A6A3S4S9_9STRA</name>
<evidence type="ECO:0000313" key="6">
    <source>
        <dbReference type="Proteomes" id="UP000441208"/>
    </source>
</evidence>
<comment type="caution">
    <text evidence="3">The sequence shown here is derived from an EMBL/GenBank/DDBJ whole genome shotgun (WGS) entry which is preliminary data.</text>
</comment>
<evidence type="ECO:0000313" key="7">
    <source>
        <dbReference type="Proteomes" id="UP000460718"/>
    </source>
</evidence>
<dbReference type="EMBL" id="QXFW01000612">
    <property type="protein sequence ID" value="KAE9007333.1"/>
    <property type="molecule type" value="Genomic_DNA"/>
</dbReference>
<evidence type="ECO:0000313" key="1">
    <source>
        <dbReference type="EMBL" id="KAE8935871.1"/>
    </source>
</evidence>
<dbReference type="Proteomes" id="UP000460718">
    <property type="component" value="Unassembled WGS sequence"/>
</dbReference>
<dbReference type="AlphaFoldDB" id="A0A6A3S4S9"/>
<sequence>MFRIVRCIRSAFPFKVWLFASLTCRRTPVAWQKSSTFLYSPPPSVRSTWTRQLYCFSKTRGSARTSLWLRPCSWPSTRASSCCCG</sequence>
<evidence type="ECO:0000313" key="4">
    <source>
        <dbReference type="EMBL" id="KAE9190154.1"/>
    </source>
</evidence>
<reference evidence="5 6" key="1">
    <citation type="submission" date="2018-08" db="EMBL/GenBank/DDBJ databases">
        <title>Genomic investigation of the strawberry pathogen Phytophthora fragariae indicates pathogenicity is determined by transcriptional variation in three key races.</title>
        <authorList>
            <person name="Adams T.M."/>
            <person name="Armitage A.D."/>
            <person name="Sobczyk M.K."/>
            <person name="Bates H.J."/>
            <person name="Dunwell J.M."/>
            <person name="Nellist C.F."/>
            <person name="Harrison R.J."/>
        </authorList>
    </citation>
    <scope>NUCLEOTIDE SEQUENCE [LARGE SCALE GENOMIC DNA]</scope>
    <source>
        <strain evidence="4 8">BC-23</strain>
        <strain evidence="3 6">NOV-71</strain>
        <strain evidence="1 5">NOV-9</strain>
        <strain evidence="2 7">SCRP245</strain>
    </source>
</reference>
<protein>
    <submittedName>
        <fullName evidence="3">Uncharacterized protein</fullName>
    </submittedName>
</protein>
<dbReference type="EMBL" id="QXGF01000766">
    <property type="protein sequence ID" value="KAE8935871.1"/>
    <property type="molecule type" value="Genomic_DNA"/>
</dbReference>
<evidence type="ECO:0000313" key="2">
    <source>
        <dbReference type="EMBL" id="KAE9007333.1"/>
    </source>
</evidence>
<evidence type="ECO:0000313" key="8">
    <source>
        <dbReference type="Proteomes" id="UP000476176"/>
    </source>
</evidence>
<dbReference type="EMBL" id="QXGC01002146">
    <property type="protein sequence ID" value="KAE9190154.1"/>
    <property type="molecule type" value="Genomic_DNA"/>
</dbReference>
<gene>
    <name evidence="4" type="ORF">PF004_g21989</name>
    <name evidence="3" type="ORF">PF007_g12526</name>
    <name evidence="1" type="ORF">PF009_g14197</name>
    <name evidence="2" type="ORF">PF011_g11172</name>
</gene>
<proteinExistence type="predicted"/>
<dbReference type="Proteomes" id="UP000429523">
    <property type="component" value="Unassembled WGS sequence"/>
</dbReference>
<accession>A0A6A3S4S9</accession>
<evidence type="ECO:0000313" key="3">
    <source>
        <dbReference type="EMBL" id="KAE9108774.1"/>
    </source>
</evidence>
<dbReference type="Proteomes" id="UP000476176">
    <property type="component" value="Unassembled WGS sequence"/>
</dbReference>
<dbReference type="Proteomes" id="UP000441208">
    <property type="component" value="Unassembled WGS sequence"/>
</dbReference>
<evidence type="ECO:0000313" key="5">
    <source>
        <dbReference type="Proteomes" id="UP000429523"/>
    </source>
</evidence>
<organism evidence="3 6">
    <name type="scientific">Phytophthora fragariae</name>
    <dbReference type="NCBI Taxonomy" id="53985"/>
    <lineage>
        <taxon>Eukaryota</taxon>
        <taxon>Sar</taxon>
        <taxon>Stramenopiles</taxon>
        <taxon>Oomycota</taxon>
        <taxon>Peronosporomycetes</taxon>
        <taxon>Peronosporales</taxon>
        <taxon>Peronosporaceae</taxon>
        <taxon>Phytophthora</taxon>
    </lineage>
</organism>